<proteinExistence type="predicted"/>
<gene>
    <name evidence="4" type="ORF">PEX2_107850</name>
</gene>
<dbReference type="SUPFAM" id="SSF51735">
    <property type="entry name" value="NAD(P)-binding Rossmann-fold domains"/>
    <property type="match status" value="1"/>
</dbReference>
<dbReference type="RefSeq" id="XP_016594895.1">
    <property type="nucleotide sequence ID" value="XM_016748053.1"/>
</dbReference>
<dbReference type="OrthoDB" id="9974981at2759"/>
<dbReference type="GeneID" id="27683474"/>
<dbReference type="Gene3D" id="3.90.25.10">
    <property type="entry name" value="UDP-galactose 4-epimerase, domain 1"/>
    <property type="match status" value="1"/>
</dbReference>
<evidence type="ECO:0000259" key="3">
    <source>
        <dbReference type="Pfam" id="PF05368"/>
    </source>
</evidence>
<dbReference type="Pfam" id="PF05368">
    <property type="entry name" value="NmrA"/>
    <property type="match status" value="1"/>
</dbReference>
<protein>
    <recommendedName>
        <fullName evidence="3">NmrA-like domain-containing protein</fullName>
    </recommendedName>
</protein>
<dbReference type="PhylomeDB" id="A0A0A2IH42"/>
<dbReference type="InterPro" id="IPR051609">
    <property type="entry name" value="NmrA/Isoflavone_reductase-like"/>
</dbReference>
<reference evidence="4 5" key="1">
    <citation type="journal article" date="2015" name="Mol. Plant Microbe Interact.">
        <title>Genome, transcriptome, and functional analyses of Penicillium expansum provide new insights into secondary metabolism and pathogenicity.</title>
        <authorList>
            <person name="Ballester A.R."/>
            <person name="Marcet-Houben M."/>
            <person name="Levin E."/>
            <person name="Sela N."/>
            <person name="Selma-Lazaro C."/>
            <person name="Carmona L."/>
            <person name="Wisniewski M."/>
            <person name="Droby S."/>
            <person name="Gonzalez-Candelas L."/>
            <person name="Gabaldon T."/>
        </authorList>
    </citation>
    <scope>NUCLEOTIDE SEQUENCE [LARGE SCALE GENOMIC DNA]</scope>
    <source>
        <strain evidence="4 5">MD-8</strain>
    </source>
</reference>
<dbReference type="PANTHER" id="PTHR47706:SF1">
    <property type="entry name" value="CIPA-LIKE, PUTATIVE (AFU_ORTHOLOGUE AFUA_1G12460)-RELATED"/>
    <property type="match status" value="1"/>
</dbReference>
<dbReference type="InterPro" id="IPR036291">
    <property type="entry name" value="NAD(P)-bd_dom_sf"/>
</dbReference>
<dbReference type="Gene3D" id="3.40.50.720">
    <property type="entry name" value="NAD(P)-binding Rossmann-like Domain"/>
    <property type="match status" value="1"/>
</dbReference>
<keyword evidence="1" id="KW-0521">NADP</keyword>
<comment type="caution">
    <text evidence="4">The sequence shown here is derived from an EMBL/GenBank/DDBJ whole genome shotgun (WGS) entry which is preliminary data.</text>
</comment>
<evidence type="ECO:0000313" key="5">
    <source>
        <dbReference type="Proteomes" id="UP000030143"/>
    </source>
</evidence>
<name>A0A0A2IH42_PENEN</name>
<dbReference type="STRING" id="27334.A0A0A2IH42"/>
<sequence>MSHAIKNVALAGASGNVGARVLDALLDLKFNVTVLSRNSKSFPTGACVKVVDFTSVEDLSAAIAGQDAVIDTTFSPEVDTPLRLIEAAAKAGVYRFITSDFGLDPDLLGVHDIPVFSRKKVSYEAVKKQAADNRLTYTLVACGAFLDWGLSTGFAGLNFQEKTAWIFGDGSNVVPWTTLEDVGKATANVLLHPQETLNRPVYVHSVFMSQNQLFDAAKEALGNKGWTATYNDMEPLFQNALADLQSGNISDSTFVVQIQYCLATKALAHPWARDDNALVGLEEWSQEKVKVLIRTVTNKAM</sequence>
<keyword evidence="5" id="KW-1185">Reference proteome</keyword>
<evidence type="ECO:0000313" key="4">
    <source>
        <dbReference type="EMBL" id="KGO52126.1"/>
    </source>
</evidence>
<accession>A0A0A2IH42</accession>
<dbReference type="InterPro" id="IPR008030">
    <property type="entry name" value="NmrA-like"/>
</dbReference>
<dbReference type="AlphaFoldDB" id="A0A0A2IH42"/>
<dbReference type="VEuPathDB" id="FungiDB:PEXP_089430"/>
<dbReference type="PANTHER" id="PTHR47706">
    <property type="entry name" value="NMRA-LIKE FAMILY PROTEIN"/>
    <property type="match status" value="1"/>
</dbReference>
<dbReference type="EMBL" id="JQFZ01000274">
    <property type="protein sequence ID" value="KGO52126.1"/>
    <property type="molecule type" value="Genomic_DNA"/>
</dbReference>
<feature type="domain" description="NmrA-like" evidence="3">
    <location>
        <begin position="6"/>
        <end position="224"/>
    </location>
</feature>
<dbReference type="Proteomes" id="UP000030143">
    <property type="component" value="Unassembled WGS sequence"/>
</dbReference>
<dbReference type="HOGENOM" id="CLU_044876_3_3_1"/>
<organism evidence="4 5">
    <name type="scientific">Penicillium expansum</name>
    <name type="common">Blue mold rot fungus</name>
    <dbReference type="NCBI Taxonomy" id="27334"/>
    <lineage>
        <taxon>Eukaryota</taxon>
        <taxon>Fungi</taxon>
        <taxon>Dikarya</taxon>
        <taxon>Ascomycota</taxon>
        <taxon>Pezizomycotina</taxon>
        <taxon>Eurotiomycetes</taxon>
        <taxon>Eurotiomycetidae</taxon>
        <taxon>Eurotiales</taxon>
        <taxon>Aspergillaceae</taxon>
        <taxon>Penicillium</taxon>
    </lineage>
</organism>
<evidence type="ECO:0000256" key="2">
    <source>
        <dbReference type="ARBA" id="ARBA00023002"/>
    </source>
</evidence>
<keyword evidence="2" id="KW-0560">Oxidoreductase</keyword>
<evidence type="ECO:0000256" key="1">
    <source>
        <dbReference type="ARBA" id="ARBA00022857"/>
    </source>
</evidence>
<dbReference type="InterPro" id="IPR045312">
    <property type="entry name" value="PCBER-like"/>
</dbReference>
<dbReference type="GO" id="GO:0016491">
    <property type="term" value="F:oxidoreductase activity"/>
    <property type="evidence" value="ECO:0007669"/>
    <property type="project" value="UniProtKB-KW"/>
</dbReference>
<dbReference type="CDD" id="cd05259">
    <property type="entry name" value="PCBER_SDR_a"/>
    <property type="match status" value="1"/>
</dbReference>